<dbReference type="EMBL" id="OU015568">
    <property type="protein sequence ID" value="CAG5091152.1"/>
    <property type="molecule type" value="Genomic_DNA"/>
</dbReference>
<organism evidence="1 2">
    <name type="scientific">Oikopleura dioica</name>
    <name type="common">Tunicate</name>
    <dbReference type="NCBI Taxonomy" id="34765"/>
    <lineage>
        <taxon>Eukaryota</taxon>
        <taxon>Metazoa</taxon>
        <taxon>Chordata</taxon>
        <taxon>Tunicata</taxon>
        <taxon>Appendicularia</taxon>
        <taxon>Copelata</taxon>
        <taxon>Oikopleuridae</taxon>
        <taxon>Oikopleura</taxon>
    </lineage>
</organism>
<dbReference type="Proteomes" id="UP001158576">
    <property type="component" value="Chromosome PAR"/>
</dbReference>
<evidence type="ECO:0000313" key="1">
    <source>
        <dbReference type="EMBL" id="CAG5091152.1"/>
    </source>
</evidence>
<keyword evidence="2" id="KW-1185">Reference proteome</keyword>
<sequence length="175" mass="20416">MLTEQEVELNRNLAGLQERIKNNFEPGVLDKFQRDLSDAIQGRPKIPPKPMFRRQISINDRYFKMDFTPERKYGSISENELHRLHDTSADLEVIRQTSIELKIRRSSSKVNGTRFMKFVNDRIEDQVELISNEKVFVDAANAQYERTGNLPRNAVEISEDEFNQAAYDCGNLHIR</sequence>
<reference evidence="1 2" key="1">
    <citation type="submission" date="2021-04" db="EMBL/GenBank/DDBJ databases">
        <authorList>
            <person name="Bliznina A."/>
        </authorList>
    </citation>
    <scope>NUCLEOTIDE SEQUENCE [LARGE SCALE GENOMIC DNA]</scope>
</reference>
<accession>A0ABN7S7J2</accession>
<name>A0ABN7S7J2_OIKDI</name>
<evidence type="ECO:0000313" key="2">
    <source>
        <dbReference type="Proteomes" id="UP001158576"/>
    </source>
</evidence>
<proteinExistence type="predicted"/>
<protein>
    <submittedName>
        <fullName evidence="1">Oidioi.mRNA.OKI2018_I69.PAR.g12889.t1.cds</fullName>
    </submittedName>
</protein>
<gene>
    <name evidence="1" type="ORF">OKIOD_LOCUS4447</name>
</gene>